<name>A0AAD0KRE2_MYCLR</name>
<evidence type="ECO:0000313" key="1">
    <source>
        <dbReference type="EMBL" id="AWV48238.1"/>
    </source>
</evidence>
<evidence type="ECO:0000313" key="2">
    <source>
        <dbReference type="Proteomes" id="UP000249682"/>
    </source>
</evidence>
<proteinExistence type="predicted"/>
<dbReference type="Proteomes" id="UP000249682">
    <property type="component" value="Chromosome"/>
</dbReference>
<sequence>MFEVSVIAVINAVGVWTGENPSLKLRPSFGTSLIFDARLFANPTAALTIPIPGGLNRFVFTCPNS</sequence>
<gene>
    <name evidence="1" type="ORF">DIJ64_09780</name>
</gene>
<dbReference type="EMBL" id="CP029543">
    <property type="protein sequence ID" value="AWV48238.1"/>
    <property type="molecule type" value="Genomic_DNA"/>
</dbReference>
<protein>
    <submittedName>
        <fullName evidence="1">Uncharacterized protein</fullName>
    </submittedName>
</protein>
<organism evidence="1 2">
    <name type="scientific">Mycobacterium leprae</name>
    <dbReference type="NCBI Taxonomy" id="1769"/>
    <lineage>
        <taxon>Bacteria</taxon>
        <taxon>Bacillati</taxon>
        <taxon>Actinomycetota</taxon>
        <taxon>Actinomycetes</taxon>
        <taxon>Mycobacteriales</taxon>
        <taxon>Mycobacteriaceae</taxon>
        <taxon>Mycobacterium</taxon>
    </lineage>
</organism>
<accession>A0AAD0KRE2</accession>
<reference evidence="1 2" key="1">
    <citation type="submission" date="2018-05" db="EMBL/GenBank/DDBJ databases">
        <title>Evolution of small genomes with special reference to Mycobacterium leprae.</title>
        <authorList>
            <person name="Mohanty P.S."/>
            <person name="Bansal A.K."/>
            <person name="Gupta U.D."/>
            <person name="Naaz F."/>
            <person name="Dwivedi V.D."/>
            <person name="Singh H."/>
            <person name="Gupta G."/>
            <person name="Sharma S."/>
            <person name="Arora M."/>
        </authorList>
    </citation>
    <scope>NUCLEOTIDE SEQUENCE [LARGE SCALE GENOMIC DNA]</scope>
    <source>
        <strain evidence="1 2">MRHRU-235-G</strain>
    </source>
</reference>
<dbReference type="AlphaFoldDB" id="A0AAD0KRE2"/>